<dbReference type="Gene3D" id="3.40.190.10">
    <property type="entry name" value="Periplasmic binding protein-like II"/>
    <property type="match status" value="1"/>
</dbReference>
<organism evidence="5 6">
    <name type="scientific">Actinomadura rugatobispora</name>
    <dbReference type="NCBI Taxonomy" id="1994"/>
    <lineage>
        <taxon>Bacteria</taxon>
        <taxon>Bacillati</taxon>
        <taxon>Actinomycetota</taxon>
        <taxon>Actinomycetes</taxon>
        <taxon>Streptosporangiales</taxon>
        <taxon>Thermomonosporaceae</taxon>
        <taxon>Actinomadura</taxon>
    </lineage>
</organism>
<dbReference type="SUPFAM" id="SSF53850">
    <property type="entry name" value="Periplasmic binding protein-like II"/>
    <property type="match status" value="1"/>
</dbReference>
<comment type="caution">
    <text evidence="5">The sequence shown here is derived from an EMBL/GenBank/DDBJ whole genome shotgun (WGS) entry which is preliminary data.</text>
</comment>
<evidence type="ECO:0000313" key="6">
    <source>
        <dbReference type="Proteomes" id="UP001596074"/>
    </source>
</evidence>
<reference evidence="6" key="1">
    <citation type="journal article" date="2019" name="Int. J. Syst. Evol. Microbiol.">
        <title>The Global Catalogue of Microorganisms (GCM) 10K type strain sequencing project: providing services to taxonomists for standard genome sequencing and annotation.</title>
        <authorList>
            <consortium name="The Broad Institute Genomics Platform"/>
            <consortium name="The Broad Institute Genome Sequencing Center for Infectious Disease"/>
            <person name="Wu L."/>
            <person name="Ma J."/>
        </authorList>
    </citation>
    <scope>NUCLEOTIDE SEQUENCE [LARGE SCALE GENOMIC DNA]</scope>
    <source>
        <strain evidence="6">KCTC 42087</strain>
    </source>
</reference>
<dbReference type="InterPro" id="IPR039424">
    <property type="entry name" value="SBP_5"/>
</dbReference>
<feature type="domain" description="Solute-binding protein family 5" evidence="4">
    <location>
        <begin position="28"/>
        <end position="277"/>
    </location>
</feature>
<evidence type="ECO:0000256" key="2">
    <source>
        <dbReference type="ARBA" id="ARBA00022448"/>
    </source>
</evidence>
<accession>A0ABW0ZQ81</accession>
<sequence>MITRTFTQPTSPANSSHPFVDYLRQIPNSGNAASGFFSPAALKKHGQDGLADHPVGTGPFKFQERVRGDHTTLVRNPDYWGPRPRLDKVIFKPIGDDQSRVSALRSGSVDLISRVPPDSVATLEKAGFAVPENRNVPHAIYYQYNFKNRFLQDKRVRQAIIHAIDRRQLAAKIYKNHAQASTSVLNQGNEAHDPSAVDYRFDPAAARKLIADAGYRPGQITFTILSDTTGQPTAEYIQQGLKAVGIEAKVESFEWITYGTRTANLTPDDGLYLGEWGYLAPNWVQIAYNHSVADKGGDKYSDTSAATRKAIETAAHNPDPAKAKELWQAAAQTWAKDATSFPLLSFNRYYGIAPRVGGFVWPRQNHYDLTKVWVAD</sequence>
<dbReference type="Pfam" id="PF00496">
    <property type="entry name" value="SBP_bac_5"/>
    <property type="match status" value="1"/>
</dbReference>
<evidence type="ECO:0000256" key="1">
    <source>
        <dbReference type="ARBA" id="ARBA00005695"/>
    </source>
</evidence>
<keyword evidence="6" id="KW-1185">Reference proteome</keyword>
<evidence type="ECO:0000259" key="4">
    <source>
        <dbReference type="Pfam" id="PF00496"/>
    </source>
</evidence>
<proteinExistence type="inferred from homology"/>
<evidence type="ECO:0000256" key="3">
    <source>
        <dbReference type="ARBA" id="ARBA00022729"/>
    </source>
</evidence>
<gene>
    <name evidence="5" type="ORF">ACFPZN_02570</name>
</gene>
<dbReference type="Proteomes" id="UP001596074">
    <property type="component" value="Unassembled WGS sequence"/>
</dbReference>
<dbReference type="Gene3D" id="3.10.105.10">
    <property type="entry name" value="Dipeptide-binding Protein, Domain 3"/>
    <property type="match status" value="1"/>
</dbReference>
<evidence type="ECO:0000313" key="5">
    <source>
        <dbReference type="EMBL" id="MFC5744492.1"/>
    </source>
</evidence>
<dbReference type="EMBL" id="JBHSON010000003">
    <property type="protein sequence ID" value="MFC5744492.1"/>
    <property type="molecule type" value="Genomic_DNA"/>
</dbReference>
<keyword evidence="3" id="KW-0732">Signal</keyword>
<dbReference type="InterPro" id="IPR000914">
    <property type="entry name" value="SBP_5_dom"/>
</dbReference>
<dbReference type="PANTHER" id="PTHR30290">
    <property type="entry name" value="PERIPLASMIC BINDING COMPONENT OF ABC TRANSPORTER"/>
    <property type="match status" value="1"/>
</dbReference>
<name>A0ABW0ZQ81_9ACTN</name>
<protein>
    <submittedName>
        <fullName evidence="5">ABC transporter substrate-binding protein</fullName>
    </submittedName>
</protein>
<comment type="similarity">
    <text evidence="1">Belongs to the bacterial solute-binding protein 5 family.</text>
</comment>
<dbReference type="Gene3D" id="3.90.76.10">
    <property type="entry name" value="Dipeptide-binding Protein, Domain 1"/>
    <property type="match status" value="1"/>
</dbReference>
<dbReference type="RefSeq" id="WP_378279708.1">
    <property type="nucleotide sequence ID" value="NZ_JBHSON010000003.1"/>
</dbReference>
<dbReference type="PANTHER" id="PTHR30290:SF9">
    <property type="entry name" value="OLIGOPEPTIDE-BINDING PROTEIN APPA"/>
    <property type="match status" value="1"/>
</dbReference>
<dbReference type="CDD" id="cd00995">
    <property type="entry name" value="PBP2_NikA_DppA_OppA_like"/>
    <property type="match status" value="1"/>
</dbReference>
<keyword evidence="2" id="KW-0813">Transport</keyword>